<evidence type="ECO:0000313" key="3">
    <source>
        <dbReference type="EMBL" id="CAE7145154.1"/>
    </source>
</evidence>
<evidence type="ECO:0000256" key="2">
    <source>
        <dbReference type="SAM" id="Phobius"/>
    </source>
</evidence>
<evidence type="ECO:0008006" key="5">
    <source>
        <dbReference type="Google" id="ProtNLM"/>
    </source>
</evidence>
<proteinExistence type="predicted"/>
<evidence type="ECO:0000256" key="1">
    <source>
        <dbReference type="SAM" id="MobiDB-lite"/>
    </source>
</evidence>
<comment type="caution">
    <text evidence="3">The sequence shown here is derived from an EMBL/GenBank/DDBJ whole genome shotgun (WGS) entry which is preliminary data.</text>
</comment>
<keyword evidence="2" id="KW-1133">Transmembrane helix</keyword>
<keyword evidence="2" id="KW-0812">Transmembrane</keyword>
<name>A0A8H3E1T0_9AGAM</name>
<dbReference type="EMBL" id="CAJNJQ010001629">
    <property type="protein sequence ID" value="CAE7145154.1"/>
    <property type="molecule type" value="Genomic_DNA"/>
</dbReference>
<dbReference type="Gene3D" id="2.60.120.260">
    <property type="entry name" value="Galactose-binding domain-like"/>
    <property type="match status" value="2"/>
</dbReference>
<organism evidence="3 4">
    <name type="scientific">Rhizoctonia solani</name>
    <dbReference type="NCBI Taxonomy" id="456999"/>
    <lineage>
        <taxon>Eukaryota</taxon>
        <taxon>Fungi</taxon>
        <taxon>Dikarya</taxon>
        <taxon>Basidiomycota</taxon>
        <taxon>Agaricomycotina</taxon>
        <taxon>Agaricomycetes</taxon>
        <taxon>Cantharellales</taxon>
        <taxon>Ceratobasidiaceae</taxon>
        <taxon>Rhizoctonia</taxon>
    </lineage>
</organism>
<gene>
    <name evidence="3" type="ORF">RDB_LOCUS80039</name>
</gene>
<dbReference type="Proteomes" id="UP000663827">
    <property type="component" value="Unassembled WGS sequence"/>
</dbReference>
<evidence type="ECO:0000313" key="4">
    <source>
        <dbReference type="Proteomes" id="UP000663827"/>
    </source>
</evidence>
<feature type="region of interest" description="Disordered" evidence="1">
    <location>
        <begin position="301"/>
        <end position="354"/>
    </location>
</feature>
<feature type="compositionally biased region" description="Polar residues" evidence="1">
    <location>
        <begin position="339"/>
        <end position="351"/>
    </location>
</feature>
<accession>A0A8H3E1T0</accession>
<reference evidence="3" key="1">
    <citation type="submission" date="2021-01" db="EMBL/GenBank/DDBJ databases">
        <authorList>
            <person name="Kaushik A."/>
        </authorList>
    </citation>
    <scope>NUCLEOTIDE SEQUENCE</scope>
    <source>
        <strain evidence="3">AG5</strain>
    </source>
</reference>
<sequence length="423" mass="46430">MLRNFTLDDASPFIRYDPSWRDGYNSTADSQMPRYQGRSFHATSTNGATANITFRGTDIYIYGAKRNNHGYYSATVDDEPAWPIYGRPGLGGAEEFQSLLFARQGLTNGKHTFRLTNIVEGQDKIWVDIDYIVITREVDTPIVGSVIATHDEFTYSSLWNRQTNMLEYRNSAAHQTNTRGETATLKFHGSEIFVYGGTGPDFGTFKVKVDNQDPIILNATTGYAHPPVPLFMTSGLGDGQHTLVITNLEGGKSLTIDYAEYTPSSGSNAGLIGGVIGALAVLVLLGWYFIRKRKSARRNNFDESLPPMMRNPRWEDHAPPYTENPSHPPPGYVDAESETLGTHTPTVTSTTRKTDMLVSPMPTLRPDGSSYGSTSQNGLSSVGSPTIVTSIYEIDAGALTLPPMYDQVFSAPPPRNTPGSTQM</sequence>
<keyword evidence="2" id="KW-0472">Membrane</keyword>
<dbReference type="AlphaFoldDB" id="A0A8H3E1T0"/>
<protein>
    <recommendedName>
        <fullName evidence="5">Transmembrane protein</fullName>
    </recommendedName>
</protein>
<feature type="transmembrane region" description="Helical" evidence="2">
    <location>
        <begin position="269"/>
        <end position="290"/>
    </location>
</feature>